<keyword evidence="2" id="KW-1185">Reference proteome</keyword>
<dbReference type="RefSeq" id="WP_119928500.1">
    <property type="nucleotide sequence ID" value="NZ_QZEY01000009.1"/>
</dbReference>
<evidence type="ECO:0000313" key="1">
    <source>
        <dbReference type="EMBL" id="RJL30354.1"/>
    </source>
</evidence>
<sequence length="248" mass="26615">MRTLSRTAALDPLLDLLAEAERLRGAPLGVHAPLVAADPGDWSSPADLTPGLVTSLSDEIAAGYGAPRHVGASFLWKSYAYWTAYPIALGWALNRRVPLFTWDNAVFRVGDPRVSVAIRAPRAALVAGDAHADGPGTVAVPSGRALAGVIRREILEGHFTPLIKVINAATRAGERNLWGTVAEAFAHPLLSLAPLILDGDGRREAEELLSLLALDHLVEFAPEFRRRTCCLYVTVPDAKVCATCCVRR</sequence>
<dbReference type="AlphaFoldDB" id="A0A3A4ASS8"/>
<dbReference type="OrthoDB" id="5180616at2"/>
<protein>
    <submittedName>
        <fullName evidence="1">(2Fe-2S)-binding protein</fullName>
    </submittedName>
</protein>
<comment type="caution">
    <text evidence="1">The sequence shown here is derived from an EMBL/GenBank/DDBJ whole genome shotgun (WGS) entry which is preliminary data.</text>
</comment>
<evidence type="ECO:0000313" key="2">
    <source>
        <dbReference type="Proteomes" id="UP000265768"/>
    </source>
</evidence>
<organism evidence="1 2">
    <name type="scientific">Bailinhaonella thermotolerans</name>
    <dbReference type="NCBI Taxonomy" id="1070861"/>
    <lineage>
        <taxon>Bacteria</taxon>
        <taxon>Bacillati</taxon>
        <taxon>Actinomycetota</taxon>
        <taxon>Actinomycetes</taxon>
        <taxon>Streptosporangiales</taxon>
        <taxon>Streptosporangiaceae</taxon>
        <taxon>Bailinhaonella</taxon>
    </lineage>
</organism>
<dbReference type="Proteomes" id="UP000265768">
    <property type="component" value="Unassembled WGS sequence"/>
</dbReference>
<dbReference type="EMBL" id="QZEY01000009">
    <property type="protein sequence ID" value="RJL30354.1"/>
    <property type="molecule type" value="Genomic_DNA"/>
</dbReference>
<accession>A0A3A4ASS8</accession>
<name>A0A3A4ASS8_9ACTN</name>
<reference evidence="1 2" key="1">
    <citation type="submission" date="2018-09" db="EMBL/GenBank/DDBJ databases">
        <title>YIM 75507 draft genome.</title>
        <authorList>
            <person name="Tang S."/>
            <person name="Feng Y."/>
        </authorList>
    </citation>
    <scope>NUCLEOTIDE SEQUENCE [LARGE SCALE GENOMIC DNA]</scope>
    <source>
        <strain evidence="1 2">YIM 75507</strain>
    </source>
</reference>
<gene>
    <name evidence="1" type="ORF">D5H75_22500</name>
</gene>
<proteinExistence type="predicted"/>